<dbReference type="GO" id="GO:0016491">
    <property type="term" value="F:oxidoreductase activity"/>
    <property type="evidence" value="ECO:0007669"/>
    <property type="project" value="UniProtKB-KW"/>
</dbReference>
<accession>A0A060DQ67</accession>
<dbReference type="PANTHER" id="PTHR24321:SF15">
    <property type="entry name" value="OXIDOREDUCTASE UCPA"/>
    <property type="match status" value="1"/>
</dbReference>
<reference evidence="4 6" key="2">
    <citation type="submission" date="2024-11" db="EMBL/GenBank/DDBJ databases">
        <title>Draft genome sequences of two bacteria associated to sugarcane roots in Colombia.</title>
        <authorList>
            <person name="Pardo-Diaz S."/>
            <person name="Masmela-Mendoza J."/>
            <person name="Delgadillo-Duran P."/>
            <person name="Bautista E.J."/>
            <person name="Rojas-Tapias D.F."/>
        </authorList>
    </citation>
    <scope>NUCLEOTIDE SEQUENCE [LARGE SCALE GENOMIC DNA]</scope>
    <source>
        <strain evidence="4 6">Ap18</strain>
    </source>
</reference>
<keyword evidence="3" id="KW-0614">Plasmid</keyword>
<sequence>MSEAKAGRLAGKVALVFGAGSSAPGWGNGKATAVAYAREGARVVAVDKVAEAAEETAALIAAEGVAALAVTADVTKGPEVAAAVERTLAAHGRIDILHNNVGITEPGGPVETSEESWRRVLDTDLTGVFLTCKHVLPVMVAQRSGAIVNISSIAAIRWAYPYIGYAAAKAGVNQFTVAVARQHARDGVRANAILPGLIDTPMARSQIAAHYKDAEEMRRARDALCPLGFQGTAWDIAAASVFLASDEARYITGVCLPVDGGLSLGIG</sequence>
<dbReference type="Proteomes" id="UP001628281">
    <property type="component" value="Unassembled WGS sequence"/>
</dbReference>
<evidence type="ECO:0000313" key="5">
    <source>
        <dbReference type="Proteomes" id="UP000027186"/>
    </source>
</evidence>
<dbReference type="EMBL" id="JBJLSN010000015">
    <property type="protein sequence ID" value="MFL7902050.1"/>
    <property type="molecule type" value="Genomic_DNA"/>
</dbReference>
<organism evidence="3 5">
    <name type="scientific">Azospirillum argentinense</name>
    <dbReference type="NCBI Taxonomy" id="2970906"/>
    <lineage>
        <taxon>Bacteria</taxon>
        <taxon>Pseudomonadati</taxon>
        <taxon>Pseudomonadota</taxon>
        <taxon>Alphaproteobacteria</taxon>
        <taxon>Rhodospirillales</taxon>
        <taxon>Azospirillaceae</taxon>
        <taxon>Azospirillum</taxon>
    </lineage>
</organism>
<dbReference type="PROSITE" id="PS00061">
    <property type="entry name" value="ADH_SHORT"/>
    <property type="match status" value="1"/>
</dbReference>
<name>A0A060DQ67_9PROT</name>
<proteinExistence type="inferred from homology"/>
<dbReference type="PANTHER" id="PTHR24321">
    <property type="entry name" value="DEHYDROGENASES, SHORT CHAIN"/>
    <property type="match status" value="1"/>
</dbReference>
<evidence type="ECO:0000313" key="4">
    <source>
        <dbReference type="EMBL" id="MFL7902050.1"/>
    </source>
</evidence>
<evidence type="ECO:0000256" key="1">
    <source>
        <dbReference type="ARBA" id="ARBA00006484"/>
    </source>
</evidence>
<dbReference type="PRINTS" id="PR00081">
    <property type="entry name" value="GDHRDH"/>
</dbReference>
<dbReference type="Gene3D" id="3.40.50.720">
    <property type="entry name" value="NAD(P)-binding Rossmann-like Domain"/>
    <property type="match status" value="1"/>
</dbReference>
<dbReference type="KEGG" id="abq:ABAZ39_29520"/>
<dbReference type="SUPFAM" id="SSF51735">
    <property type="entry name" value="NAD(P)-binding Rossmann-fold domains"/>
    <property type="match status" value="1"/>
</dbReference>
<dbReference type="PRINTS" id="PR00080">
    <property type="entry name" value="SDRFAMILY"/>
</dbReference>
<dbReference type="InterPro" id="IPR020904">
    <property type="entry name" value="Sc_DH/Rdtase_CS"/>
</dbReference>
<comment type="similarity">
    <text evidence="1">Belongs to the short-chain dehydrogenases/reductases (SDR) family.</text>
</comment>
<geneLocation type="plasmid" evidence="3 5">
    <name>AbAZ39_p3</name>
</geneLocation>
<dbReference type="FunFam" id="3.40.50.720:FF:000084">
    <property type="entry name" value="Short-chain dehydrogenase reductase"/>
    <property type="match status" value="1"/>
</dbReference>
<dbReference type="InterPro" id="IPR036291">
    <property type="entry name" value="NAD(P)-bd_dom_sf"/>
</dbReference>
<keyword evidence="6" id="KW-1185">Reference proteome</keyword>
<dbReference type="EMBL" id="CP007796">
    <property type="protein sequence ID" value="AIB15996.1"/>
    <property type="molecule type" value="Genomic_DNA"/>
</dbReference>
<evidence type="ECO:0000313" key="3">
    <source>
        <dbReference type="EMBL" id="AIB15996.1"/>
    </source>
</evidence>
<dbReference type="Proteomes" id="UP000027186">
    <property type="component" value="Plasmid AbAZ39_p3"/>
</dbReference>
<gene>
    <name evidence="3" type="ORF">ABAZ39_29520</name>
    <name evidence="4" type="ORF">ACJ41P_13015</name>
</gene>
<dbReference type="RefSeq" id="WP_040137669.1">
    <property type="nucleotide sequence ID" value="NZ_CP007796.1"/>
</dbReference>
<evidence type="ECO:0000313" key="6">
    <source>
        <dbReference type="Proteomes" id="UP001628281"/>
    </source>
</evidence>
<evidence type="ECO:0000256" key="2">
    <source>
        <dbReference type="ARBA" id="ARBA00023002"/>
    </source>
</evidence>
<dbReference type="EC" id="1.1.1.-" evidence="4"/>
<protein>
    <submittedName>
        <fullName evidence="3">3-oxoacyl-ACP reductase</fullName>
    </submittedName>
    <submittedName>
        <fullName evidence="4">SDR family NAD(P)-dependent oxidoreductase</fullName>
        <ecNumber evidence="4">1.1.1.-</ecNumber>
    </submittedName>
</protein>
<keyword evidence="2 4" id="KW-0560">Oxidoreductase</keyword>
<dbReference type="AlphaFoldDB" id="A0A060DQ67"/>
<dbReference type="Pfam" id="PF13561">
    <property type="entry name" value="adh_short_C2"/>
    <property type="match status" value="1"/>
</dbReference>
<dbReference type="CDD" id="cd05233">
    <property type="entry name" value="SDR_c"/>
    <property type="match status" value="1"/>
</dbReference>
<reference evidence="3 5" key="1">
    <citation type="journal article" date="2014" name="Genome Announc.">
        <title>Complete Genome Sequence of the Model Rhizosphere Strain Azospirillum brasilense Az39, Successfully Applied in Agriculture.</title>
        <authorList>
            <person name="Rivera D."/>
            <person name="Revale S."/>
            <person name="Molina R."/>
            <person name="Gualpa J."/>
            <person name="Puente M."/>
            <person name="Maroniche G."/>
            <person name="Paris G."/>
            <person name="Baker D."/>
            <person name="Clavijo B."/>
            <person name="McLay K."/>
            <person name="Spaepen S."/>
            <person name="Perticari A."/>
            <person name="Vazquez M."/>
            <person name="Wisniewski-Dye F."/>
            <person name="Watkins C."/>
            <person name="Martinez-Abarca F."/>
            <person name="Vanderleyden J."/>
            <person name="Cassan F."/>
        </authorList>
    </citation>
    <scope>NUCLEOTIDE SEQUENCE [LARGE SCALE GENOMIC DNA]</scope>
    <source>
        <strain evidence="3 5">Az39</strain>
        <plasmid evidence="3">AbAZ39_p3</plasmid>
    </source>
</reference>
<dbReference type="InterPro" id="IPR002347">
    <property type="entry name" value="SDR_fam"/>
</dbReference>